<dbReference type="STRING" id="1745343.A0A2J6QBI1"/>
<evidence type="ECO:0000313" key="15">
    <source>
        <dbReference type="Proteomes" id="UP000235672"/>
    </source>
</evidence>
<keyword evidence="15" id="KW-1185">Reference proteome</keyword>
<evidence type="ECO:0000256" key="2">
    <source>
        <dbReference type="ARBA" id="ARBA00004496"/>
    </source>
</evidence>
<dbReference type="PIRSF" id="PIRSF007828">
    <property type="entry name" value="Dipeptidyl-peptidase_III"/>
    <property type="match status" value="1"/>
</dbReference>
<protein>
    <recommendedName>
        <fullName evidence="11">Dipeptidyl peptidase 3</fullName>
        <ecNumber evidence="11">3.4.14.4</ecNumber>
    </recommendedName>
    <alternativeName>
        <fullName evidence="11">Dipeptidyl aminopeptidase III</fullName>
    </alternativeName>
    <alternativeName>
        <fullName evidence="11">Dipeptidyl peptidase III</fullName>
    </alternativeName>
</protein>
<evidence type="ECO:0000256" key="3">
    <source>
        <dbReference type="ARBA" id="ARBA00010200"/>
    </source>
</evidence>
<dbReference type="OrthoDB" id="4694525at2759"/>
<evidence type="ECO:0000256" key="5">
    <source>
        <dbReference type="ARBA" id="ARBA00022490"/>
    </source>
</evidence>
<dbReference type="GO" id="GO:0008235">
    <property type="term" value="F:metalloexopeptidase activity"/>
    <property type="evidence" value="ECO:0007669"/>
    <property type="project" value="InterPro"/>
</dbReference>
<keyword evidence="6 11" id="KW-0645">Protease</keyword>
<feature type="binding site" evidence="13">
    <location>
        <position position="431"/>
    </location>
    <ligand>
        <name>Zn(2+)</name>
        <dbReference type="ChEBI" id="CHEBI:29105"/>
        <note>catalytic</note>
    </ligand>
</feature>
<evidence type="ECO:0000256" key="4">
    <source>
        <dbReference type="ARBA" id="ARBA00022438"/>
    </source>
</evidence>
<sequence length="685" mass="77078">MSAPEAFPDSNPPVYGFNVLQQFNGLTSKEKFYAHYMSKYGARIIMRQVSPESESIFDLVIALYKHYSRDLASLIRSSQLSDEDLEFFQEYAATFLSNLGNYRWWYTFAKIAAASEVGDLWERTNTGIYSTEHGSLGYPSEFYLSGYYSQDITEDEISAVQSFLDLKEIRSENTRLTKKTENEEVIFELLVASANTPAFKECRIMGTNSTADGTTLRVVYGDHSEDLARIISCLEKAMEYAANENQTSMIDSYIESFKTGSIEAHKESQRHWVKDTSPSVETNIGFVESLRDPHGVRAEWDGLVAIVNKDKSKKFVEMVERSTEFIAQLPWNGVAAGFEAGERGPFEAQKFLKPDYTSLEVLSFCTSEVWVGINLPNYDDIRESLGFKNVSLDNCMNTSSPTTTYPFILESEVENFRARRPLEFDISTAIHELLGHGSGQLLAETEPGVFNFDHANPPVSPLDGKPISSWYKVGQTFSSVFGRISGAYSECHAECTALFLADNTDIMQLFGCSEEPGNTGFDEVLYTSYLDMANLGLGGLRAYDPNMKQWGQAHSRARFAILRCLLSAPDNFLTLQHTLPDMSDLKIHLDGTKILTHGKPAIGDFLQKLHIYRSTADVKRGTELMETMTAVDDYFLKVGEVVCEKRQPRRLFVQPNTKIVDGEVVLVEYEESCAGIIRSWAEREV</sequence>
<keyword evidence="4 11" id="KW-0031">Aminopeptidase</keyword>
<comment type="catalytic activity">
    <reaction evidence="1 11">
        <text>Release of an N-terminal dipeptide from a peptide comprising four or more residues, with broad specificity. Also acts on dipeptidyl 2-naphthylamides.</text>
        <dbReference type="EC" id="3.4.14.4"/>
    </reaction>
</comment>
<reference evidence="14 15" key="1">
    <citation type="submission" date="2016-05" db="EMBL/GenBank/DDBJ databases">
        <title>A degradative enzymes factory behind the ericoid mycorrhizal symbiosis.</title>
        <authorList>
            <consortium name="DOE Joint Genome Institute"/>
            <person name="Martino E."/>
            <person name="Morin E."/>
            <person name="Grelet G."/>
            <person name="Kuo A."/>
            <person name="Kohler A."/>
            <person name="Daghino S."/>
            <person name="Barry K."/>
            <person name="Choi C."/>
            <person name="Cichocki N."/>
            <person name="Clum A."/>
            <person name="Copeland A."/>
            <person name="Hainaut M."/>
            <person name="Haridas S."/>
            <person name="Labutti K."/>
            <person name="Lindquist E."/>
            <person name="Lipzen A."/>
            <person name="Khouja H.-R."/>
            <person name="Murat C."/>
            <person name="Ohm R."/>
            <person name="Olson A."/>
            <person name="Spatafora J."/>
            <person name="Veneault-Fourrey C."/>
            <person name="Henrissat B."/>
            <person name="Grigoriev I."/>
            <person name="Martin F."/>
            <person name="Perotto S."/>
        </authorList>
    </citation>
    <scope>NUCLEOTIDE SEQUENCE [LARGE SCALE GENOMIC DNA]</scope>
    <source>
        <strain evidence="14 15">UAMH 7357</strain>
    </source>
</reference>
<dbReference type="AlphaFoldDB" id="A0A2J6QBI1"/>
<dbReference type="GO" id="GO:0004177">
    <property type="term" value="F:aminopeptidase activity"/>
    <property type="evidence" value="ECO:0007669"/>
    <property type="project" value="UniProtKB-KW"/>
</dbReference>
<keyword evidence="5 11" id="KW-0963">Cytoplasm</keyword>
<comment type="subcellular location">
    <subcellularLocation>
        <location evidence="2">Cytoplasm</location>
    </subcellularLocation>
</comment>
<dbReference type="GO" id="GO:0046872">
    <property type="term" value="F:metal ion binding"/>
    <property type="evidence" value="ECO:0007669"/>
    <property type="project" value="UniProtKB-KW"/>
</dbReference>
<feature type="active site" evidence="12">
    <location>
        <position position="432"/>
    </location>
</feature>
<keyword evidence="8 11" id="KW-0378">Hydrolase</keyword>
<evidence type="ECO:0000256" key="6">
    <source>
        <dbReference type="ARBA" id="ARBA00022670"/>
    </source>
</evidence>
<dbReference type="FunFam" id="3.30.540.30:FF:000002">
    <property type="entry name" value="Dipeptidyl peptidase 3"/>
    <property type="match status" value="1"/>
</dbReference>
<evidence type="ECO:0000313" key="14">
    <source>
        <dbReference type="EMBL" id="PMD23606.1"/>
    </source>
</evidence>
<evidence type="ECO:0000256" key="13">
    <source>
        <dbReference type="PIRSR" id="PIRSR007828-2"/>
    </source>
</evidence>
<evidence type="ECO:0000256" key="8">
    <source>
        <dbReference type="ARBA" id="ARBA00022801"/>
    </source>
</evidence>
<dbReference type="GO" id="GO:0006508">
    <property type="term" value="P:proteolysis"/>
    <property type="evidence" value="ECO:0007669"/>
    <property type="project" value="UniProtKB-KW"/>
</dbReference>
<dbReference type="PANTHER" id="PTHR23422">
    <property type="entry name" value="DIPEPTIDYL PEPTIDASE III-RELATED"/>
    <property type="match status" value="1"/>
</dbReference>
<evidence type="ECO:0000256" key="10">
    <source>
        <dbReference type="ARBA" id="ARBA00023049"/>
    </source>
</evidence>
<dbReference type="InterPro" id="IPR039461">
    <property type="entry name" value="Peptidase_M49"/>
</dbReference>
<evidence type="ECO:0000256" key="1">
    <source>
        <dbReference type="ARBA" id="ARBA00001336"/>
    </source>
</evidence>
<dbReference type="Pfam" id="PF03571">
    <property type="entry name" value="Peptidase_M49"/>
    <property type="match status" value="1"/>
</dbReference>
<keyword evidence="9 11" id="KW-0862">Zinc</keyword>
<keyword evidence="10 11" id="KW-0482">Metalloprotease</keyword>
<dbReference type="InterPro" id="IPR005317">
    <property type="entry name" value="Dipeptidyl-peptase3"/>
</dbReference>
<dbReference type="GO" id="GO:0008239">
    <property type="term" value="F:dipeptidyl-peptidase activity"/>
    <property type="evidence" value="ECO:0007669"/>
    <property type="project" value="UniProtKB-UniRule"/>
</dbReference>
<feature type="binding site" evidence="13">
    <location>
        <position position="490"/>
    </location>
    <ligand>
        <name>Zn(2+)</name>
        <dbReference type="ChEBI" id="CHEBI:29105"/>
        <note>catalytic</note>
    </ligand>
</feature>
<name>A0A2J6QBI1_9HELO</name>
<dbReference type="PANTHER" id="PTHR23422:SF11">
    <property type="entry name" value="DIPEPTIDYL PEPTIDASE 3"/>
    <property type="match status" value="1"/>
</dbReference>
<organism evidence="14 15">
    <name type="scientific">Hyaloscypha hepaticicola</name>
    <dbReference type="NCBI Taxonomy" id="2082293"/>
    <lineage>
        <taxon>Eukaryota</taxon>
        <taxon>Fungi</taxon>
        <taxon>Dikarya</taxon>
        <taxon>Ascomycota</taxon>
        <taxon>Pezizomycotina</taxon>
        <taxon>Leotiomycetes</taxon>
        <taxon>Helotiales</taxon>
        <taxon>Hyaloscyphaceae</taxon>
        <taxon>Hyaloscypha</taxon>
    </lineage>
</organism>
<comment type="cofactor">
    <cofactor evidence="11 13">
        <name>Zn(2+)</name>
        <dbReference type="ChEBI" id="CHEBI:29105"/>
    </cofactor>
    <text evidence="11 13">Binds 1 zinc ion per subunit.</text>
</comment>
<feature type="binding site" evidence="13">
    <location>
        <position position="436"/>
    </location>
    <ligand>
        <name>Zn(2+)</name>
        <dbReference type="ChEBI" id="CHEBI:29105"/>
        <note>catalytic</note>
    </ligand>
</feature>
<comment type="similarity">
    <text evidence="3 11">Belongs to the peptidase M49 family.</text>
</comment>
<evidence type="ECO:0000256" key="9">
    <source>
        <dbReference type="ARBA" id="ARBA00022833"/>
    </source>
</evidence>
<dbReference type="EMBL" id="KZ613474">
    <property type="protein sequence ID" value="PMD23606.1"/>
    <property type="molecule type" value="Genomic_DNA"/>
</dbReference>
<gene>
    <name evidence="14" type="ORF">NA56DRAFT_701001</name>
</gene>
<proteinExistence type="inferred from homology"/>
<accession>A0A2J6QBI1</accession>
<evidence type="ECO:0000256" key="11">
    <source>
        <dbReference type="PIRNR" id="PIRNR007828"/>
    </source>
</evidence>
<dbReference type="Proteomes" id="UP000235672">
    <property type="component" value="Unassembled WGS sequence"/>
</dbReference>
<keyword evidence="7 11" id="KW-0479">Metal-binding</keyword>
<dbReference type="GO" id="GO:0005737">
    <property type="term" value="C:cytoplasm"/>
    <property type="evidence" value="ECO:0007669"/>
    <property type="project" value="UniProtKB-SubCell"/>
</dbReference>
<evidence type="ECO:0000256" key="7">
    <source>
        <dbReference type="ARBA" id="ARBA00022723"/>
    </source>
</evidence>
<dbReference type="EC" id="3.4.14.4" evidence="11"/>
<dbReference type="Gene3D" id="3.30.540.30">
    <property type="match status" value="2"/>
</dbReference>
<evidence type="ECO:0000256" key="12">
    <source>
        <dbReference type="PIRSR" id="PIRSR007828-1"/>
    </source>
</evidence>